<dbReference type="EMBL" id="JARGDH010000001">
    <property type="protein sequence ID" value="KAL0278414.1"/>
    <property type="molecule type" value="Genomic_DNA"/>
</dbReference>
<reference evidence="1" key="1">
    <citation type="journal article" date="2024" name="Gigascience">
        <title>Chromosome-level genome of the poultry shaft louse Menopon gallinae provides insight into the host-switching and adaptive evolution of parasitic lice.</title>
        <authorList>
            <person name="Xu Y."/>
            <person name="Ma L."/>
            <person name="Liu S."/>
            <person name="Liang Y."/>
            <person name="Liu Q."/>
            <person name="He Z."/>
            <person name="Tian L."/>
            <person name="Duan Y."/>
            <person name="Cai W."/>
            <person name="Li H."/>
            <person name="Song F."/>
        </authorList>
    </citation>
    <scope>NUCLEOTIDE SEQUENCE</scope>
    <source>
        <strain evidence="1">Cailab_2023a</strain>
    </source>
</reference>
<evidence type="ECO:0000313" key="1">
    <source>
        <dbReference type="EMBL" id="KAL0278414.1"/>
    </source>
</evidence>
<organism evidence="1">
    <name type="scientific">Menopon gallinae</name>
    <name type="common">poultry shaft louse</name>
    <dbReference type="NCBI Taxonomy" id="328185"/>
    <lineage>
        <taxon>Eukaryota</taxon>
        <taxon>Metazoa</taxon>
        <taxon>Ecdysozoa</taxon>
        <taxon>Arthropoda</taxon>
        <taxon>Hexapoda</taxon>
        <taxon>Insecta</taxon>
        <taxon>Pterygota</taxon>
        <taxon>Neoptera</taxon>
        <taxon>Paraneoptera</taxon>
        <taxon>Psocodea</taxon>
        <taxon>Troctomorpha</taxon>
        <taxon>Phthiraptera</taxon>
        <taxon>Amblycera</taxon>
        <taxon>Menoponidae</taxon>
        <taxon>Menopon</taxon>
    </lineage>
</organism>
<gene>
    <name evidence="1" type="ORF">PYX00_000243</name>
</gene>
<comment type="caution">
    <text evidence="1">The sequence shown here is derived from an EMBL/GenBank/DDBJ whole genome shotgun (WGS) entry which is preliminary data.</text>
</comment>
<sequence>MDEEYKWKIIFQRLHIIVLRCSSRRNELSRKEWQAVKVHSERICSTPPEMRKRIGPGVCSLLTVNGGEKCNTTGENVPVTSFRGRNLLRTTEKTGNLLFSDNDIENTNGFFPKTIARNNEMQVCEVRLLQVQELGEFSVLNGV</sequence>
<proteinExistence type="predicted"/>
<name>A0AAW2I884_9NEOP</name>
<protein>
    <submittedName>
        <fullName evidence="1">Uncharacterized protein</fullName>
    </submittedName>
</protein>
<accession>A0AAW2I884</accession>
<dbReference type="AlphaFoldDB" id="A0AAW2I884"/>